<dbReference type="eggNOG" id="ENOG5030JNC">
    <property type="taxonomic scope" value="Bacteria"/>
</dbReference>
<dbReference type="Proteomes" id="UP000186110">
    <property type="component" value="Chromosome"/>
</dbReference>
<sequence>MSVAGFGFRAAATTESLKHALELALAQADAPIALTALATAWDKAAAPAFVRFAAEWGLPVQAIAAEALHTQPAHTSAHVPARYGQHSLAESSALAAAGPGAQLRGLRCVSPDRLATAAIAFVLLENTSP</sequence>
<evidence type="ECO:0000313" key="3">
    <source>
        <dbReference type="Proteomes" id="UP000186110"/>
    </source>
</evidence>
<dbReference type="EMBL" id="CP019239">
    <property type="protein sequence ID" value="APW42995.1"/>
    <property type="molecule type" value="Genomic_DNA"/>
</dbReference>
<dbReference type="InterPro" id="IPR036518">
    <property type="entry name" value="CobE/GbiG_C_sf"/>
</dbReference>
<feature type="domain" description="CobE/GbiG C-terminal" evidence="1">
    <location>
        <begin position="3"/>
        <end position="120"/>
    </location>
</feature>
<dbReference type="RefSeq" id="WP_029709682.1">
    <property type="nucleotide sequence ID" value="NZ_CP019239.1"/>
</dbReference>
<dbReference type="GO" id="GO:0009236">
    <property type="term" value="P:cobalamin biosynthetic process"/>
    <property type="evidence" value="ECO:0007669"/>
    <property type="project" value="InterPro"/>
</dbReference>
<dbReference type="SUPFAM" id="SSF159664">
    <property type="entry name" value="CobE/GbiG C-terminal domain-like"/>
    <property type="match status" value="1"/>
</dbReference>
<keyword evidence="3" id="KW-1185">Reference proteome</keyword>
<organism evidence="2 3">
    <name type="scientific">Rhodoferax saidenbachensis</name>
    <dbReference type="NCBI Taxonomy" id="1484693"/>
    <lineage>
        <taxon>Bacteria</taxon>
        <taxon>Pseudomonadati</taxon>
        <taxon>Pseudomonadota</taxon>
        <taxon>Betaproteobacteria</taxon>
        <taxon>Burkholderiales</taxon>
        <taxon>Comamonadaceae</taxon>
        <taxon>Rhodoferax</taxon>
    </lineage>
</organism>
<name>A0A1P8KAJ6_9BURK</name>
<dbReference type="Gene3D" id="3.30.420.180">
    <property type="entry name" value="CobE/GbiG C-terminal domain"/>
    <property type="match status" value="1"/>
</dbReference>
<dbReference type="Pfam" id="PF01890">
    <property type="entry name" value="CbiG_C"/>
    <property type="match status" value="1"/>
</dbReference>
<gene>
    <name evidence="2" type="ORF">RS694_10930</name>
</gene>
<dbReference type="STRING" id="1484693.RS694_10930"/>
<dbReference type="AlphaFoldDB" id="A0A1P8KAJ6"/>
<reference evidence="2 3" key="1">
    <citation type="submission" date="2017-01" db="EMBL/GenBank/DDBJ databases">
        <authorList>
            <person name="Mah S.A."/>
            <person name="Swanson W.J."/>
            <person name="Moy G.W."/>
            <person name="Vacquier V.D."/>
        </authorList>
    </citation>
    <scope>NUCLEOTIDE SEQUENCE [LARGE SCALE GENOMIC DNA]</scope>
    <source>
        <strain evidence="2 3">DSM 22694</strain>
    </source>
</reference>
<accession>A0A1P8KAJ6</accession>
<protein>
    <recommendedName>
        <fullName evidence="1">CobE/GbiG C-terminal domain-containing protein</fullName>
    </recommendedName>
</protein>
<evidence type="ECO:0000259" key="1">
    <source>
        <dbReference type="Pfam" id="PF01890"/>
    </source>
</evidence>
<proteinExistence type="predicted"/>
<dbReference type="KEGG" id="rsb:RS694_10930"/>
<evidence type="ECO:0000313" key="2">
    <source>
        <dbReference type="EMBL" id="APW42995.1"/>
    </source>
</evidence>
<dbReference type="InterPro" id="IPR002750">
    <property type="entry name" value="CobE/GbiG_C"/>
</dbReference>